<evidence type="ECO:0000313" key="2">
    <source>
        <dbReference type="EMBL" id="GIY30715.1"/>
    </source>
</evidence>
<evidence type="ECO:0000256" key="1">
    <source>
        <dbReference type="SAM" id="MobiDB-lite"/>
    </source>
</evidence>
<keyword evidence="3" id="KW-1185">Reference proteome</keyword>
<dbReference type="GO" id="GO:0005506">
    <property type="term" value="F:iron ion binding"/>
    <property type="evidence" value="ECO:0007669"/>
    <property type="project" value="InterPro"/>
</dbReference>
<dbReference type="PROSITE" id="PS00086">
    <property type="entry name" value="CYTOCHROME_P450"/>
    <property type="match status" value="1"/>
</dbReference>
<comment type="caution">
    <text evidence="2">The sequence shown here is derived from an EMBL/GenBank/DDBJ whole genome shotgun (WGS) entry which is preliminary data.</text>
</comment>
<dbReference type="Proteomes" id="UP001054945">
    <property type="component" value="Unassembled WGS sequence"/>
</dbReference>
<gene>
    <name evidence="2" type="ORF">CEXT_754701</name>
</gene>
<name>A0AAV4SAR1_CAEEX</name>
<evidence type="ECO:0000313" key="3">
    <source>
        <dbReference type="Proteomes" id="UP001054945"/>
    </source>
</evidence>
<feature type="region of interest" description="Disordered" evidence="1">
    <location>
        <begin position="50"/>
        <end position="75"/>
    </location>
</feature>
<sequence>MISTHLFSDKCAILVNKLNVSTVGLWAPDRRVASSTPTCPFGAGPRNCVGAGSSSRAQGRPRIPRRQLPSTGVPNQEYSGRLPLTTFNRPADHSPCSTYFSVPVQEFIHFILQCLGGDIGIEHLLEKMYTPILRLLCGHCGVSGQSGYVAMLAIVELVVKVVIGPCWPL</sequence>
<protein>
    <submittedName>
        <fullName evidence="2">Uncharacterized protein</fullName>
    </submittedName>
</protein>
<reference evidence="2 3" key="1">
    <citation type="submission" date="2021-06" db="EMBL/GenBank/DDBJ databases">
        <title>Caerostris extrusa draft genome.</title>
        <authorList>
            <person name="Kono N."/>
            <person name="Arakawa K."/>
        </authorList>
    </citation>
    <scope>NUCLEOTIDE SEQUENCE [LARGE SCALE GENOMIC DNA]</scope>
</reference>
<dbReference type="AlphaFoldDB" id="A0AAV4SAR1"/>
<organism evidence="2 3">
    <name type="scientific">Caerostris extrusa</name>
    <name type="common">Bark spider</name>
    <name type="synonym">Caerostris bankana</name>
    <dbReference type="NCBI Taxonomy" id="172846"/>
    <lineage>
        <taxon>Eukaryota</taxon>
        <taxon>Metazoa</taxon>
        <taxon>Ecdysozoa</taxon>
        <taxon>Arthropoda</taxon>
        <taxon>Chelicerata</taxon>
        <taxon>Arachnida</taxon>
        <taxon>Araneae</taxon>
        <taxon>Araneomorphae</taxon>
        <taxon>Entelegynae</taxon>
        <taxon>Araneoidea</taxon>
        <taxon>Araneidae</taxon>
        <taxon>Caerostris</taxon>
    </lineage>
</organism>
<dbReference type="EMBL" id="BPLR01009269">
    <property type="protein sequence ID" value="GIY30715.1"/>
    <property type="molecule type" value="Genomic_DNA"/>
</dbReference>
<dbReference type="InterPro" id="IPR017972">
    <property type="entry name" value="Cyt_P450_CS"/>
</dbReference>
<dbReference type="GO" id="GO:0016705">
    <property type="term" value="F:oxidoreductase activity, acting on paired donors, with incorporation or reduction of molecular oxygen"/>
    <property type="evidence" value="ECO:0007669"/>
    <property type="project" value="InterPro"/>
</dbReference>
<accession>A0AAV4SAR1</accession>
<proteinExistence type="predicted"/>